<dbReference type="Pfam" id="PF17775">
    <property type="entry name" value="YchJ_M-like"/>
    <property type="match status" value="1"/>
</dbReference>
<dbReference type="EMBL" id="OU015584">
    <property type="protein sequence ID" value="CAG5081041.1"/>
    <property type="molecule type" value="Genomic_DNA"/>
</dbReference>
<dbReference type="RefSeq" id="WP_258541722.1">
    <property type="nucleotide sequence ID" value="NZ_OU015584.1"/>
</dbReference>
<dbReference type="PANTHER" id="PTHR33747">
    <property type="entry name" value="UPF0225 PROTEIN SCO1677"/>
    <property type="match status" value="1"/>
</dbReference>
<organism evidence="2 3">
    <name type="scientific">Parvicella tangerina</name>
    <dbReference type="NCBI Taxonomy" id="2829795"/>
    <lineage>
        <taxon>Bacteria</taxon>
        <taxon>Pseudomonadati</taxon>
        <taxon>Bacteroidota</taxon>
        <taxon>Flavobacteriia</taxon>
        <taxon>Flavobacteriales</taxon>
        <taxon>Parvicellaceae</taxon>
        <taxon>Parvicella</taxon>
    </lineage>
</organism>
<dbReference type="Gene3D" id="3.10.450.50">
    <property type="match status" value="1"/>
</dbReference>
<keyword evidence="3" id="KW-1185">Reference proteome</keyword>
<dbReference type="PANTHER" id="PTHR33747:SF1">
    <property type="entry name" value="ADENYLATE CYCLASE-ASSOCIATED CAP C-TERMINAL DOMAIN-CONTAINING PROTEIN"/>
    <property type="match status" value="1"/>
</dbReference>
<feature type="domain" description="YchJ-like middle NTF2-like" evidence="1">
    <location>
        <begin position="29"/>
        <end position="126"/>
    </location>
</feature>
<gene>
    <name evidence="2" type="ORF">CRYO30217_01521</name>
</gene>
<dbReference type="AlphaFoldDB" id="A0A916NRF2"/>
<dbReference type="SUPFAM" id="SSF54427">
    <property type="entry name" value="NTF2-like"/>
    <property type="match status" value="1"/>
</dbReference>
<reference evidence="2" key="1">
    <citation type="submission" date="2021-04" db="EMBL/GenBank/DDBJ databases">
        <authorList>
            <person name="Rodrigo-Torres L."/>
            <person name="Arahal R. D."/>
            <person name="Lucena T."/>
        </authorList>
    </citation>
    <scope>NUCLEOTIDE SEQUENCE</scope>
    <source>
        <strain evidence="2">AS29M-1</strain>
    </source>
</reference>
<name>A0A916NRF2_9FLAO</name>
<dbReference type="InterPro" id="IPR048469">
    <property type="entry name" value="YchJ-like_M"/>
</dbReference>
<sequence length="131" mass="15442">MSVTCPCGTELSYENCCGVFHEDITKVQTAEQLMRSRYTAFVKANGDYLMESHHSTTRPSQQKYEIVKWAMSVKWLKLEIEKVIGGERNDEEGEVIFNAYYMERFRNKRLHEHSKFVKENGYWVYLGIVQD</sequence>
<protein>
    <recommendedName>
        <fullName evidence="1">YchJ-like middle NTF2-like domain-containing protein</fullName>
    </recommendedName>
</protein>
<dbReference type="InterPro" id="IPR032710">
    <property type="entry name" value="NTF2-like_dom_sf"/>
</dbReference>
<dbReference type="KEGG" id="ptan:CRYO30217_01521"/>
<evidence type="ECO:0000313" key="2">
    <source>
        <dbReference type="EMBL" id="CAG5081041.1"/>
    </source>
</evidence>
<evidence type="ECO:0000313" key="3">
    <source>
        <dbReference type="Proteomes" id="UP000683507"/>
    </source>
</evidence>
<dbReference type="Proteomes" id="UP000683507">
    <property type="component" value="Chromosome"/>
</dbReference>
<accession>A0A916NRF2</accession>
<proteinExistence type="predicted"/>
<evidence type="ECO:0000259" key="1">
    <source>
        <dbReference type="Pfam" id="PF17775"/>
    </source>
</evidence>
<dbReference type="InterPro" id="IPR004027">
    <property type="entry name" value="SEC_C_motif"/>
</dbReference>
<dbReference type="Pfam" id="PF02810">
    <property type="entry name" value="SEC-C"/>
    <property type="match status" value="1"/>
</dbReference>